<dbReference type="InterPro" id="IPR012338">
    <property type="entry name" value="Beta-lactam/transpept-like"/>
</dbReference>
<proteinExistence type="inferred from homology"/>
<dbReference type="RefSeq" id="WP_242866634.1">
    <property type="nucleotide sequence ID" value="NZ_JAOQJX010000003.1"/>
</dbReference>
<protein>
    <submittedName>
        <fullName evidence="10">D-alanyl-D-alanine carboxypeptidase</fullName>
    </submittedName>
</protein>
<evidence type="ECO:0000256" key="4">
    <source>
        <dbReference type="ARBA" id="ARBA00022960"/>
    </source>
</evidence>
<dbReference type="PANTHER" id="PTHR21581">
    <property type="entry name" value="D-ALANYL-D-ALANINE CARBOXYPEPTIDASE"/>
    <property type="match status" value="1"/>
</dbReference>
<dbReference type="Proteomes" id="UP001652394">
    <property type="component" value="Unassembled WGS sequence"/>
</dbReference>
<feature type="domain" description="Peptidase S11 D-alanyl-D-alanine carboxypeptidase A N-terminal" evidence="9">
    <location>
        <begin position="79"/>
        <end position="305"/>
    </location>
</feature>
<keyword evidence="5" id="KW-0573">Peptidoglycan synthesis</keyword>
<dbReference type="PANTHER" id="PTHR21581:SF6">
    <property type="entry name" value="TRAFFICKING PROTEIN PARTICLE COMPLEX SUBUNIT 12"/>
    <property type="match status" value="1"/>
</dbReference>
<keyword evidence="6" id="KW-0961">Cell wall biogenesis/degradation</keyword>
<keyword evidence="10" id="KW-0121">Carboxypeptidase</keyword>
<evidence type="ECO:0000256" key="6">
    <source>
        <dbReference type="ARBA" id="ARBA00023316"/>
    </source>
</evidence>
<dbReference type="SUPFAM" id="SSF56601">
    <property type="entry name" value="beta-lactamase/transpeptidase-like"/>
    <property type="match status" value="1"/>
</dbReference>
<accession>A0ABT2TA47</accession>
<evidence type="ECO:0000256" key="2">
    <source>
        <dbReference type="ARBA" id="ARBA00022729"/>
    </source>
</evidence>
<dbReference type="InterPro" id="IPR001967">
    <property type="entry name" value="Peptidase_S11_N"/>
</dbReference>
<dbReference type="Pfam" id="PF00768">
    <property type="entry name" value="Peptidase_S11"/>
    <property type="match status" value="1"/>
</dbReference>
<evidence type="ECO:0000313" key="10">
    <source>
        <dbReference type="EMBL" id="MCU6746696.1"/>
    </source>
</evidence>
<evidence type="ECO:0000259" key="9">
    <source>
        <dbReference type="Pfam" id="PF00768"/>
    </source>
</evidence>
<keyword evidence="4" id="KW-0133">Cell shape</keyword>
<gene>
    <name evidence="10" type="ORF">OCV51_03315</name>
</gene>
<keyword evidence="8" id="KW-0472">Membrane</keyword>
<organism evidence="10 11">
    <name type="scientific">Faecalicatena acetigenes</name>
    <dbReference type="NCBI Taxonomy" id="2981790"/>
    <lineage>
        <taxon>Bacteria</taxon>
        <taxon>Bacillati</taxon>
        <taxon>Bacillota</taxon>
        <taxon>Clostridia</taxon>
        <taxon>Lachnospirales</taxon>
        <taxon>Lachnospiraceae</taxon>
        <taxon>Faecalicatena</taxon>
    </lineage>
</organism>
<keyword evidence="8" id="KW-0812">Transmembrane</keyword>
<keyword evidence="3" id="KW-0378">Hydrolase</keyword>
<comment type="caution">
    <text evidence="10">The sequence shown here is derived from an EMBL/GenBank/DDBJ whole genome shotgun (WGS) entry which is preliminary data.</text>
</comment>
<evidence type="ECO:0000256" key="3">
    <source>
        <dbReference type="ARBA" id="ARBA00022801"/>
    </source>
</evidence>
<dbReference type="GO" id="GO:0004180">
    <property type="term" value="F:carboxypeptidase activity"/>
    <property type="evidence" value="ECO:0007669"/>
    <property type="project" value="UniProtKB-KW"/>
</dbReference>
<keyword evidence="11" id="KW-1185">Reference proteome</keyword>
<feature type="transmembrane region" description="Helical" evidence="8">
    <location>
        <begin position="6"/>
        <end position="25"/>
    </location>
</feature>
<dbReference type="EMBL" id="JAOQJX010000003">
    <property type="protein sequence ID" value="MCU6746696.1"/>
    <property type="molecule type" value="Genomic_DNA"/>
</dbReference>
<dbReference type="InterPro" id="IPR018044">
    <property type="entry name" value="Peptidase_S11"/>
</dbReference>
<evidence type="ECO:0000256" key="5">
    <source>
        <dbReference type="ARBA" id="ARBA00022984"/>
    </source>
</evidence>
<evidence type="ECO:0000256" key="8">
    <source>
        <dbReference type="SAM" id="Phobius"/>
    </source>
</evidence>
<sequence>MRRIFLYVFLTVILVIFGCIGVSVYKDSKRNYTAEYEKITYDQKLFEGDLFAQNLCVSEENDVALSGFVDNTSLHAAGLFDIYNKNVLYGYHLYDRLFPASTTKVMVAYVALKYGNLDDMVTVSEHATDLEWDSSVCGLRTGDTLTLYDLICGLLLQSGNDAGIAIAEHISGSEEEFVALMNEEAKKLGATQTHFVNPHGLQDDDHYTTAYDLYLMFNAAVQNEQYVEIIEKTSYSASITGADGIVRTEDWKPTNYYALGEAEVPEGVNILGGKTGTTDEAGSCLILYSQDIEKQPYISIVMGADDKSILYDEMTALLARGIADR</sequence>
<keyword evidence="8" id="KW-1133">Transmembrane helix</keyword>
<name>A0ABT2TA47_9FIRM</name>
<dbReference type="PRINTS" id="PR00725">
    <property type="entry name" value="DADACBPTASE1"/>
</dbReference>
<evidence type="ECO:0000313" key="11">
    <source>
        <dbReference type="Proteomes" id="UP001652394"/>
    </source>
</evidence>
<reference evidence="10 11" key="1">
    <citation type="journal article" date="2021" name="ISME Commun">
        <title>Automated analysis of genomic sequences facilitates high-throughput and comprehensive description of bacteria.</title>
        <authorList>
            <person name="Hitch T.C.A."/>
        </authorList>
    </citation>
    <scope>NUCLEOTIDE SEQUENCE [LARGE SCALE GENOMIC DNA]</scope>
    <source>
        <strain evidence="10 11">H2_18</strain>
    </source>
</reference>
<comment type="similarity">
    <text evidence="1 7">Belongs to the peptidase S11 family.</text>
</comment>
<keyword evidence="2" id="KW-0732">Signal</keyword>
<evidence type="ECO:0000256" key="7">
    <source>
        <dbReference type="RuleBase" id="RU004016"/>
    </source>
</evidence>
<dbReference type="Gene3D" id="3.40.710.10">
    <property type="entry name" value="DD-peptidase/beta-lactamase superfamily"/>
    <property type="match status" value="1"/>
</dbReference>
<keyword evidence="10" id="KW-0645">Protease</keyword>
<dbReference type="PROSITE" id="PS51257">
    <property type="entry name" value="PROKAR_LIPOPROTEIN"/>
    <property type="match status" value="1"/>
</dbReference>
<evidence type="ECO:0000256" key="1">
    <source>
        <dbReference type="ARBA" id="ARBA00007164"/>
    </source>
</evidence>